<protein>
    <submittedName>
        <fullName evidence="2">Uncharacterized protein</fullName>
    </submittedName>
</protein>
<accession>A0A9Q0I282</accession>
<evidence type="ECO:0000313" key="3">
    <source>
        <dbReference type="Proteomes" id="UP001148018"/>
    </source>
</evidence>
<name>A0A9Q0I282_9TELE</name>
<keyword evidence="3" id="KW-1185">Reference proteome</keyword>
<organism evidence="2 3">
    <name type="scientific">Muraenolepis orangiensis</name>
    <name type="common">Patagonian moray cod</name>
    <dbReference type="NCBI Taxonomy" id="630683"/>
    <lineage>
        <taxon>Eukaryota</taxon>
        <taxon>Metazoa</taxon>
        <taxon>Chordata</taxon>
        <taxon>Craniata</taxon>
        <taxon>Vertebrata</taxon>
        <taxon>Euteleostomi</taxon>
        <taxon>Actinopterygii</taxon>
        <taxon>Neopterygii</taxon>
        <taxon>Teleostei</taxon>
        <taxon>Neoteleostei</taxon>
        <taxon>Acanthomorphata</taxon>
        <taxon>Zeiogadaria</taxon>
        <taxon>Gadariae</taxon>
        <taxon>Gadiformes</taxon>
        <taxon>Muraenolepidoidei</taxon>
        <taxon>Muraenolepididae</taxon>
        <taxon>Muraenolepis</taxon>
    </lineage>
</organism>
<gene>
    <name evidence="2" type="ORF">NHX12_034157</name>
</gene>
<feature type="region of interest" description="Disordered" evidence="1">
    <location>
        <begin position="53"/>
        <end position="95"/>
    </location>
</feature>
<feature type="compositionally biased region" description="Basic and acidic residues" evidence="1">
    <location>
        <begin position="53"/>
        <end position="80"/>
    </location>
</feature>
<proteinExistence type="predicted"/>
<dbReference type="AlphaFoldDB" id="A0A9Q0I282"/>
<sequence length="161" mass="17870">MSEAVVTFQSQLSGVMETVFKAAMYEITRLVEDSFLEEVTRSREKVESLKRRLKWSESRRKERDRDGGRENLDHMPKEEALSITPTPDDTELTERWGLNLNGAEGAGLTSPSKNIKSPSGANIELSGGFSCLLINEEGYLQDQSALYPEHGSGASGRLGFK</sequence>
<feature type="non-terminal residue" evidence="2">
    <location>
        <position position="1"/>
    </location>
</feature>
<evidence type="ECO:0000313" key="2">
    <source>
        <dbReference type="EMBL" id="KAJ3583239.1"/>
    </source>
</evidence>
<dbReference type="Proteomes" id="UP001148018">
    <property type="component" value="Unassembled WGS sequence"/>
</dbReference>
<comment type="caution">
    <text evidence="2">The sequence shown here is derived from an EMBL/GenBank/DDBJ whole genome shotgun (WGS) entry which is preliminary data.</text>
</comment>
<dbReference type="EMBL" id="JANIIK010000499">
    <property type="protein sequence ID" value="KAJ3583239.1"/>
    <property type="molecule type" value="Genomic_DNA"/>
</dbReference>
<evidence type="ECO:0000256" key="1">
    <source>
        <dbReference type="SAM" id="MobiDB-lite"/>
    </source>
</evidence>
<dbReference type="OrthoDB" id="8922241at2759"/>
<reference evidence="2" key="1">
    <citation type="submission" date="2022-07" db="EMBL/GenBank/DDBJ databases">
        <title>Chromosome-level genome of Muraenolepis orangiensis.</title>
        <authorList>
            <person name="Kim J."/>
        </authorList>
    </citation>
    <scope>NUCLEOTIDE SEQUENCE</scope>
    <source>
        <strain evidence="2">KU_S4_2022</strain>
        <tissue evidence="2">Muscle</tissue>
    </source>
</reference>